<dbReference type="RefSeq" id="XP_019631408.1">
    <property type="nucleotide sequence ID" value="XM_019775849.1"/>
</dbReference>
<dbReference type="OrthoDB" id="408743at2759"/>
<feature type="domain" description="TauD/TfdA-like" evidence="2">
    <location>
        <begin position="118"/>
        <end position="399"/>
    </location>
</feature>
<dbReference type="PANTHER" id="PTHR10696">
    <property type="entry name" value="GAMMA-BUTYROBETAINE HYDROXYLASE-RELATED"/>
    <property type="match status" value="1"/>
</dbReference>
<keyword evidence="1" id="KW-0560">Oxidoreductase</keyword>
<dbReference type="GO" id="GO:0016491">
    <property type="term" value="F:oxidoreductase activity"/>
    <property type="evidence" value="ECO:0007669"/>
    <property type="project" value="UniProtKB-KW"/>
</dbReference>
<dbReference type="InterPro" id="IPR050411">
    <property type="entry name" value="AlphaKG_dependent_hydroxylases"/>
</dbReference>
<dbReference type="SUPFAM" id="SSF51197">
    <property type="entry name" value="Clavaminate synthase-like"/>
    <property type="match status" value="1"/>
</dbReference>
<name>A0A6P4Z4A3_BRABE</name>
<dbReference type="Proteomes" id="UP000515135">
    <property type="component" value="Unplaced"/>
</dbReference>
<evidence type="ECO:0000313" key="4">
    <source>
        <dbReference type="RefSeq" id="XP_019631408.1"/>
    </source>
</evidence>
<dbReference type="AlphaFoldDB" id="A0A6P4Z4A3"/>
<reference evidence="4" key="1">
    <citation type="submission" date="2025-08" db="UniProtKB">
        <authorList>
            <consortium name="RefSeq"/>
        </authorList>
    </citation>
    <scope>IDENTIFICATION</scope>
    <source>
        <tissue evidence="4">Gonad</tissue>
    </source>
</reference>
<evidence type="ECO:0000313" key="3">
    <source>
        <dbReference type="Proteomes" id="UP000515135"/>
    </source>
</evidence>
<gene>
    <name evidence="4" type="primary">LOC109475248</name>
</gene>
<dbReference type="Gene3D" id="3.60.130.10">
    <property type="entry name" value="Clavaminate synthase-like"/>
    <property type="match status" value="1"/>
</dbReference>
<dbReference type="KEGG" id="bbel:109475248"/>
<dbReference type="PANTHER" id="PTHR10696:SF21">
    <property type="entry name" value="TAUD_TFDA-LIKE DOMAIN-CONTAINING PROTEIN"/>
    <property type="match status" value="1"/>
</dbReference>
<accession>A0A6P4Z4A3</accession>
<protein>
    <submittedName>
        <fullName evidence="4">Uncharacterized protein LOC109475248</fullName>
    </submittedName>
</protein>
<proteinExistence type="predicted"/>
<organism evidence="3 4">
    <name type="scientific">Branchiostoma belcheri</name>
    <name type="common">Amphioxus</name>
    <dbReference type="NCBI Taxonomy" id="7741"/>
    <lineage>
        <taxon>Eukaryota</taxon>
        <taxon>Metazoa</taxon>
        <taxon>Chordata</taxon>
        <taxon>Cephalochordata</taxon>
        <taxon>Leptocardii</taxon>
        <taxon>Amphioxiformes</taxon>
        <taxon>Branchiostomatidae</taxon>
        <taxon>Branchiostoma</taxon>
    </lineage>
</organism>
<sequence length="410" mass="46668">MTVKAFNLDLFTSNMSMFRSTSRLFLRGPSLACLAHKVRSCQASAVSGATVRLVETQVDWASQLQVHPARIRGRKWLPGSDSPNYPEFLAPPKDGYVHVYTPAGKVDCSPEHCAPSVRQVIRDVLERRKEGALLFRGLPLATAEDFSRVVVNLGLKLTSYKGGGGIRHRLAEAVDTASDEPPQLCIEPHHELAYTNHYPEKIMFFCIDPPPPGTGGETVLADARDILPRLDKDVVEKFRRLGVMYTHYLPSRGPGIYNSWQATFQSEVKSEVEKHLKAHNIHWKWEDDGAMRNWTVLPVMHKYRGDWVWFTVPHAENSSYMKNTPYWRDKDLPDHMYPQHTYYGDGSDIEQEVLQHIRDTIWQVAAGFQLQKGDLLVLNNIYCQHARLGFTGKRKLAVALVMQDQDYPED</sequence>
<dbReference type="FunFam" id="3.60.130.10:FF:000010">
    <property type="entry name" value="TauD/TfdA family dioxygenase"/>
    <property type="match status" value="1"/>
</dbReference>
<evidence type="ECO:0000256" key="1">
    <source>
        <dbReference type="ARBA" id="ARBA00023002"/>
    </source>
</evidence>
<dbReference type="Pfam" id="PF02668">
    <property type="entry name" value="TauD"/>
    <property type="match status" value="1"/>
</dbReference>
<keyword evidence="3" id="KW-1185">Reference proteome</keyword>
<dbReference type="GeneID" id="109475248"/>
<dbReference type="InterPro" id="IPR003819">
    <property type="entry name" value="TauD/TfdA-like"/>
</dbReference>
<evidence type="ECO:0000259" key="2">
    <source>
        <dbReference type="Pfam" id="PF02668"/>
    </source>
</evidence>
<dbReference type="InterPro" id="IPR042098">
    <property type="entry name" value="TauD-like_sf"/>
</dbReference>